<dbReference type="AlphaFoldDB" id="A0A164QRK8"/>
<dbReference type="CDD" id="cd17907">
    <property type="entry name" value="FliY_FliN-Y"/>
    <property type="match status" value="1"/>
</dbReference>
<dbReference type="EMBL" id="LJKE01000015">
    <property type="protein sequence ID" value="KZD72080.1"/>
    <property type="molecule type" value="Genomic_DNA"/>
</dbReference>
<evidence type="ECO:0000256" key="1">
    <source>
        <dbReference type="ARBA" id="ARBA00022500"/>
    </source>
</evidence>
<dbReference type="RefSeq" id="WP_063259763.1">
    <property type="nucleotide sequence ID" value="NZ_LJKE01000015.1"/>
</dbReference>
<dbReference type="InterPro" id="IPR007597">
    <property type="entry name" value="CheC"/>
</dbReference>
<gene>
    <name evidence="3" type="ORF">B4088_0541</name>
</gene>
<protein>
    <submittedName>
        <fullName evidence="3">Flagellar motor switch protein FliN</fullName>
    </submittedName>
</protein>
<proteinExistence type="predicted"/>
<dbReference type="Gene3D" id="3.40.1550.10">
    <property type="entry name" value="CheC-like"/>
    <property type="match status" value="1"/>
</dbReference>
<dbReference type="InterPro" id="IPR051469">
    <property type="entry name" value="FliN/MopA/SpaO"/>
</dbReference>
<evidence type="ECO:0000313" key="4">
    <source>
        <dbReference type="Proteomes" id="UP000076482"/>
    </source>
</evidence>
<keyword evidence="3" id="KW-0969">Cilium</keyword>
<reference evidence="3 4" key="1">
    <citation type="submission" date="2015-09" db="EMBL/GenBank/DDBJ databases">
        <title>Bacillus cereus food isolates.</title>
        <authorList>
            <person name="Boekhorst J."/>
        </authorList>
    </citation>
    <scope>NUCLEOTIDE SEQUENCE [LARGE SCALE GENOMIC DNA]</scope>
    <source>
        <strain evidence="3 4">B4088</strain>
    </source>
</reference>
<accession>A0A164QRK8</accession>
<dbReference type="Pfam" id="PF04509">
    <property type="entry name" value="CheC"/>
    <property type="match status" value="2"/>
</dbReference>
<keyword evidence="3" id="KW-0966">Cell projection</keyword>
<comment type="caution">
    <text evidence="3">The sequence shown here is derived from an EMBL/GenBank/DDBJ whole genome shotgun (WGS) entry which is preliminary data.</text>
</comment>
<keyword evidence="3" id="KW-0282">Flagellum</keyword>
<dbReference type="SUPFAM" id="SSF103039">
    <property type="entry name" value="CheC-like"/>
    <property type="match status" value="1"/>
</dbReference>
<dbReference type="PANTHER" id="PTHR43484:SF1">
    <property type="entry name" value="FLAGELLAR MOTOR SWITCH PROTEIN FLIN"/>
    <property type="match status" value="1"/>
</dbReference>
<organism evidence="3 4">
    <name type="scientific">Bacillus cereus</name>
    <dbReference type="NCBI Taxonomy" id="1396"/>
    <lineage>
        <taxon>Bacteria</taxon>
        <taxon>Bacillati</taxon>
        <taxon>Bacillota</taxon>
        <taxon>Bacilli</taxon>
        <taxon>Bacillales</taxon>
        <taxon>Bacillaceae</taxon>
        <taxon>Bacillus</taxon>
        <taxon>Bacillus cereus group</taxon>
    </lineage>
</organism>
<dbReference type="PATRIC" id="fig|1396.535.peg.4293"/>
<dbReference type="InterPro" id="IPR028976">
    <property type="entry name" value="CheC-like_sf"/>
</dbReference>
<dbReference type="GO" id="GO:0016787">
    <property type="term" value="F:hydrolase activity"/>
    <property type="evidence" value="ECO:0007669"/>
    <property type="project" value="InterPro"/>
</dbReference>
<name>A0A164QRK8_BACCE</name>
<evidence type="ECO:0000313" key="3">
    <source>
        <dbReference type="EMBL" id="KZD72080.1"/>
    </source>
</evidence>
<evidence type="ECO:0000259" key="2">
    <source>
        <dbReference type="Pfam" id="PF04509"/>
    </source>
</evidence>
<dbReference type="Proteomes" id="UP000076482">
    <property type="component" value="Unassembled WGS sequence"/>
</dbReference>
<dbReference type="PANTHER" id="PTHR43484">
    <property type="match status" value="1"/>
</dbReference>
<dbReference type="GO" id="GO:0006935">
    <property type="term" value="P:chemotaxis"/>
    <property type="evidence" value="ECO:0007669"/>
    <property type="project" value="UniProtKB-KW"/>
</dbReference>
<keyword evidence="1" id="KW-0145">Chemotaxis</keyword>
<feature type="domain" description="CheC-like protein" evidence="2">
    <location>
        <begin position="109"/>
        <end position="139"/>
    </location>
</feature>
<feature type="domain" description="CheC-like protein" evidence="2">
    <location>
        <begin position="8"/>
        <end position="40"/>
    </location>
</feature>
<sequence>MAFTKDDLSILGEIGNISVGGAASSLSDFIDRFVTITCPESEFVSFAELKKRFGSGLVVTKVDFAEGFNSSNFMLMEQEKALEFVQIIAREKVGALISDWDEFAQEVMAEVFNIMTGHMSTSLSDLFRNNITINPPQVYQASIDTWDAFYDDDMLVAIWFDVGIEQEFSFQIIKLIEPKQAKQMVDILKGEMGEWVSE</sequence>